<sequence>GPRRAGDDQVPQLTVPGQGYRDRRALLRGGRALRGDGGGGCDLPRERRDARRGVGGSRRAAPRRNGPRGRLRGERDVRGAASRHGESRWL</sequence>
<feature type="compositionally biased region" description="Basic residues" evidence="1">
    <location>
        <begin position="60"/>
        <end position="70"/>
    </location>
</feature>
<accession>A0A6J4PLW8</accession>
<organism evidence="2">
    <name type="scientific">uncultured Rubrobacteraceae bacterium</name>
    <dbReference type="NCBI Taxonomy" id="349277"/>
    <lineage>
        <taxon>Bacteria</taxon>
        <taxon>Bacillati</taxon>
        <taxon>Actinomycetota</taxon>
        <taxon>Rubrobacteria</taxon>
        <taxon>Rubrobacterales</taxon>
        <taxon>Rubrobacteraceae</taxon>
        <taxon>environmental samples</taxon>
    </lineage>
</organism>
<feature type="non-terminal residue" evidence="2">
    <location>
        <position position="90"/>
    </location>
</feature>
<feature type="non-terminal residue" evidence="2">
    <location>
        <position position="1"/>
    </location>
</feature>
<evidence type="ECO:0000313" key="2">
    <source>
        <dbReference type="EMBL" id="CAA9416406.1"/>
    </source>
</evidence>
<gene>
    <name evidence="2" type="ORF">AVDCRST_MAG01-01-1959</name>
</gene>
<dbReference type="GO" id="GO:0016787">
    <property type="term" value="F:hydrolase activity"/>
    <property type="evidence" value="ECO:0007669"/>
    <property type="project" value="UniProtKB-KW"/>
</dbReference>
<proteinExistence type="predicted"/>
<name>A0A6J4PLW8_9ACTN</name>
<protein>
    <submittedName>
        <fullName evidence="2">Metal-dependent hydrolase YbeY, involved in rRNA and/or ribosome maturation and assembly</fullName>
    </submittedName>
</protein>
<evidence type="ECO:0000256" key="1">
    <source>
        <dbReference type="SAM" id="MobiDB-lite"/>
    </source>
</evidence>
<dbReference type="EMBL" id="CADCUW010000285">
    <property type="protein sequence ID" value="CAA9416406.1"/>
    <property type="molecule type" value="Genomic_DNA"/>
</dbReference>
<keyword evidence="2" id="KW-0378">Hydrolase</keyword>
<reference evidence="2" key="1">
    <citation type="submission" date="2020-02" db="EMBL/GenBank/DDBJ databases">
        <authorList>
            <person name="Meier V. D."/>
        </authorList>
    </citation>
    <scope>NUCLEOTIDE SEQUENCE</scope>
    <source>
        <strain evidence="2">AVDCRST_MAG01</strain>
    </source>
</reference>
<dbReference type="AlphaFoldDB" id="A0A6J4PLW8"/>
<feature type="region of interest" description="Disordered" evidence="1">
    <location>
        <begin position="1"/>
        <end position="90"/>
    </location>
</feature>
<feature type="compositionally biased region" description="Basic and acidic residues" evidence="1">
    <location>
        <begin position="43"/>
        <end position="52"/>
    </location>
</feature>
<feature type="compositionally biased region" description="Basic and acidic residues" evidence="1">
    <location>
        <begin position="71"/>
        <end position="90"/>
    </location>
</feature>